<dbReference type="EMBL" id="AP022822">
    <property type="protein sequence ID" value="BCA84936.1"/>
    <property type="molecule type" value="Genomic_DNA"/>
</dbReference>
<dbReference type="KEGG" id="esg:EsVE80_04590"/>
<sequence length="84" mass="9319">MKKHESLESYADTELFVIGTFAVELAEILESVGDEGSIVTLHGYGKTLSKPSDKIAYVIDELHDLKKKALNVELLLEVAKELED</sequence>
<dbReference type="RefSeq" id="WP_173102309.1">
    <property type="nucleotide sequence ID" value="NZ_AP022822.1"/>
</dbReference>
<evidence type="ECO:0000313" key="1">
    <source>
        <dbReference type="EMBL" id="BCA84936.1"/>
    </source>
</evidence>
<keyword evidence="2" id="KW-1185">Reference proteome</keyword>
<gene>
    <name evidence="1" type="ORF">EsVE80_04590</name>
</gene>
<accession>A0A679III4</accession>
<organism evidence="1 2">
    <name type="scientific">Enterococcus saigonensis</name>
    <dbReference type="NCBI Taxonomy" id="1805431"/>
    <lineage>
        <taxon>Bacteria</taxon>
        <taxon>Bacillati</taxon>
        <taxon>Bacillota</taxon>
        <taxon>Bacilli</taxon>
        <taxon>Lactobacillales</taxon>
        <taxon>Enterococcaceae</taxon>
        <taxon>Enterococcus</taxon>
    </lineage>
</organism>
<protein>
    <submittedName>
        <fullName evidence="1">Uncharacterized protein</fullName>
    </submittedName>
</protein>
<dbReference type="Proteomes" id="UP000502998">
    <property type="component" value="Chromosome"/>
</dbReference>
<name>A0A679III4_9ENTE</name>
<reference evidence="1 2" key="1">
    <citation type="submission" date="2020-02" db="EMBL/GenBank/DDBJ databases">
        <title>Characterization of vanA genotype vancomycin-resistant Enterococcus saigonensis VE80.</title>
        <authorList>
            <person name="Harada T."/>
            <person name="Motooka D."/>
            <person name="Nakamura S."/>
            <person name="Yamamoto Y."/>
            <person name="Kawahara R."/>
            <person name="Kawatsu K."/>
        </authorList>
    </citation>
    <scope>NUCLEOTIDE SEQUENCE [LARGE SCALE GENOMIC DNA]</scope>
    <source>
        <strain evidence="1 2">VE80</strain>
    </source>
</reference>
<dbReference type="AlphaFoldDB" id="A0A679III4"/>
<proteinExistence type="predicted"/>
<evidence type="ECO:0000313" key="2">
    <source>
        <dbReference type="Proteomes" id="UP000502998"/>
    </source>
</evidence>